<accession>A0AA94HQI9</accession>
<protein>
    <submittedName>
        <fullName evidence="2">Uncharacterized protein</fullName>
    </submittedName>
</protein>
<evidence type="ECO:0000313" key="2">
    <source>
        <dbReference type="EMBL" id="SFW18077.1"/>
    </source>
</evidence>
<evidence type="ECO:0000256" key="1">
    <source>
        <dbReference type="SAM" id="MobiDB-lite"/>
    </source>
</evidence>
<dbReference type="EMBL" id="FPIW01000003">
    <property type="protein sequence ID" value="SFW18077.1"/>
    <property type="molecule type" value="Genomic_DNA"/>
</dbReference>
<gene>
    <name evidence="2" type="ORF">SAMN02910291_00285</name>
</gene>
<comment type="caution">
    <text evidence="2">The sequence shown here is derived from an EMBL/GenBank/DDBJ whole genome shotgun (WGS) entry which is preliminary data.</text>
</comment>
<dbReference type="Proteomes" id="UP000182680">
    <property type="component" value="Unassembled WGS sequence"/>
</dbReference>
<feature type="region of interest" description="Disordered" evidence="1">
    <location>
        <begin position="86"/>
        <end position="126"/>
    </location>
</feature>
<organism evidence="2 3">
    <name type="scientific">Desulfovibrio desulfuricans</name>
    <dbReference type="NCBI Taxonomy" id="876"/>
    <lineage>
        <taxon>Bacteria</taxon>
        <taxon>Pseudomonadati</taxon>
        <taxon>Thermodesulfobacteriota</taxon>
        <taxon>Desulfovibrionia</taxon>
        <taxon>Desulfovibrionales</taxon>
        <taxon>Desulfovibrionaceae</taxon>
        <taxon>Desulfovibrio</taxon>
    </lineage>
</organism>
<dbReference type="AlphaFoldDB" id="A0AA94HQI9"/>
<proteinExistence type="predicted"/>
<sequence>MRKGHAWQCGACILLCCLRVVRGDFRQFSGKIPSRGTCRTIADTVRQLERAVSSVRKQEISLRRSSPHCCVACACRVGRALWERQGGNGGPVTWPSGTPGRRGGNFQKELNPDKADAAPLSPAPERTDCVGSSAAAGYTVLKQNMIVVHEVAQGDGFKNSVQRRLQAFPCLAHFTGIKA</sequence>
<reference evidence="3" key="1">
    <citation type="submission" date="2016-11" db="EMBL/GenBank/DDBJ databases">
        <authorList>
            <person name="Jaros S."/>
            <person name="Januszkiewicz K."/>
            <person name="Wedrychowicz H."/>
        </authorList>
    </citation>
    <scope>NUCLEOTIDE SEQUENCE [LARGE SCALE GENOMIC DNA]</scope>
    <source>
        <strain evidence="3">DSM 7057</strain>
    </source>
</reference>
<name>A0AA94HQI9_DESDE</name>
<evidence type="ECO:0000313" key="3">
    <source>
        <dbReference type="Proteomes" id="UP000182680"/>
    </source>
</evidence>